<dbReference type="Proteomes" id="UP001596391">
    <property type="component" value="Unassembled WGS sequence"/>
</dbReference>
<dbReference type="EMBL" id="JBHSWI010000001">
    <property type="protein sequence ID" value="MFC6645681.1"/>
    <property type="molecule type" value="Genomic_DNA"/>
</dbReference>
<feature type="compositionally biased region" description="Gly residues" evidence="1">
    <location>
        <begin position="511"/>
        <end position="543"/>
    </location>
</feature>
<feature type="region of interest" description="Disordered" evidence="1">
    <location>
        <begin position="331"/>
        <end position="354"/>
    </location>
</feature>
<name>A0ABW1Z8Z8_9BACT</name>
<evidence type="ECO:0000313" key="3">
    <source>
        <dbReference type="EMBL" id="MFC6645681.1"/>
    </source>
</evidence>
<feature type="signal peptide" evidence="2">
    <location>
        <begin position="1"/>
        <end position="30"/>
    </location>
</feature>
<evidence type="ECO:0000313" key="4">
    <source>
        <dbReference type="Proteomes" id="UP001596391"/>
    </source>
</evidence>
<protein>
    <recommendedName>
        <fullName evidence="5">YXWGXW repeat-containing protein</fullName>
    </recommendedName>
</protein>
<feature type="compositionally biased region" description="Low complexity" evidence="1">
    <location>
        <begin position="446"/>
        <end position="510"/>
    </location>
</feature>
<comment type="caution">
    <text evidence="3">The sequence shown here is derived from an EMBL/GenBank/DDBJ whole genome shotgun (WGS) entry which is preliminary data.</text>
</comment>
<keyword evidence="4" id="KW-1185">Reference proteome</keyword>
<reference evidence="4" key="1">
    <citation type="journal article" date="2019" name="Int. J. Syst. Evol. Microbiol.">
        <title>The Global Catalogue of Microorganisms (GCM) 10K type strain sequencing project: providing services to taxonomists for standard genome sequencing and annotation.</title>
        <authorList>
            <consortium name="The Broad Institute Genomics Platform"/>
            <consortium name="The Broad Institute Genome Sequencing Center for Infectious Disease"/>
            <person name="Wu L."/>
            <person name="Ma J."/>
        </authorList>
    </citation>
    <scope>NUCLEOTIDE SEQUENCE [LARGE SCALE GENOMIC DNA]</scope>
    <source>
        <strain evidence="4">CGMCC 1.16026</strain>
    </source>
</reference>
<evidence type="ECO:0008006" key="5">
    <source>
        <dbReference type="Google" id="ProtNLM"/>
    </source>
</evidence>
<organism evidence="3 4">
    <name type="scientific">Granulicella cerasi</name>
    <dbReference type="NCBI Taxonomy" id="741063"/>
    <lineage>
        <taxon>Bacteria</taxon>
        <taxon>Pseudomonadati</taxon>
        <taxon>Acidobacteriota</taxon>
        <taxon>Terriglobia</taxon>
        <taxon>Terriglobales</taxon>
        <taxon>Acidobacteriaceae</taxon>
        <taxon>Granulicella</taxon>
    </lineage>
</organism>
<accession>A0ABW1Z8Z8</accession>
<feature type="chain" id="PRO_5047501289" description="YXWGXW repeat-containing protein" evidence="2">
    <location>
        <begin position="31"/>
        <end position="543"/>
    </location>
</feature>
<dbReference type="PROSITE" id="PS51257">
    <property type="entry name" value="PROKAR_LIPOPROTEIN"/>
    <property type="match status" value="1"/>
</dbReference>
<feature type="region of interest" description="Disordered" evidence="1">
    <location>
        <begin position="441"/>
        <end position="543"/>
    </location>
</feature>
<sequence length="543" mass="56955">MSTTRRNTKYALAMAAFAGCLALGVTGCNGCNSNAAGAPITNGQDPAMANMADTSYNAPTQVAGYQASYSPTQSGETYANGQQAPAPIVQGNQQQSYAYDSAPSDDNVYAEQAPPPLPEYDQPVAPGPNYEWTPGYWGWGGGGYYWVPGAWVAAPYYGALWTPPYWGYYGNRYYFHHGYWGPHIGFYGGVDYGFGYIGVGYFGGYWRGHDFWYNRAVTRIGGGWGGGHYYDRAVVYNNVRYGMQPMNRVSFNGGRGGINARPQGFEQAAMREQHLGPQAAQMQNHNEAMRNRGQMFSANGGRPQEMAMSGGLGNPREIRSTPQGVQVGRPGLNGQPAANHGGPQGNAMAGHEGGMQPGMNMQHGAAAMQAGHGMANMNGMNHGAENHGAPAAAQQHGFANAGGMNHAAPQAAQQQHGFANAGGMNRGAEANRGMEANRGAETHATMQHSAPQQMQQHAAPQVQRAAPQAERAAPQQHAAPQMQQHEAPQMHQQAAPQMHQQAAPQMHSAPAGGGGGHMGGGAPAGGGGHPGGGGGHPGGGGHH</sequence>
<evidence type="ECO:0000256" key="2">
    <source>
        <dbReference type="SAM" id="SignalP"/>
    </source>
</evidence>
<keyword evidence="2" id="KW-0732">Signal</keyword>
<proteinExistence type="predicted"/>
<gene>
    <name evidence="3" type="ORF">ACFQBQ_08820</name>
</gene>
<dbReference type="RefSeq" id="WP_263372036.1">
    <property type="nucleotide sequence ID" value="NZ_JAGSYD010000003.1"/>
</dbReference>
<evidence type="ECO:0000256" key="1">
    <source>
        <dbReference type="SAM" id="MobiDB-lite"/>
    </source>
</evidence>